<evidence type="ECO:0000256" key="2">
    <source>
        <dbReference type="ARBA" id="ARBA00022840"/>
    </source>
</evidence>
<keyword evidence="5" id="KW-1185">Reference proteome</keyword>
<name>A0A0C3DA89_9AGAM</name>
<protein>
    <recommendedName>
        <fullName evidence="3">AMP-dependent synthetase/ligase domain-containing protein</fullName>
    </recommendedName>
</protein>
<dbReference type="OrthoDB" id="1700726at2759"/>
<reference evidence="5" key="2">
    <citation type="submission" date="2015-01" db="EMBL/GenBank/DDBJ databases">
        <title>Evolutionary Origins and Diversification of the Mycorrhizal Mutualists.</title>
        <authorList>
            <consortium name="DOE Joint Genome Institute"/>
            <consortium name="Mycorrhizal Genomics Consortium"/>
            <person name="Kohler A."/>
            <person name="Kuo A."/>
            <person name="Nagy L.G."/>
            <person name="Floudas D."/>
            <person name="Copeland A."/>
            <person name="Barry K.W."/>
            <person name="Cichocki N."/>
            <person name="Veneault-Fourrey C."/>
            <person name="LaButti K."/>
            <person name="Lindquist E.A."/>
            <person name="Lipzen A."/>
            <person name="Lundell T."/>
            <person name="Morin E."/>
            <person name="Murat C."/>
            <person name="Riley R."/>
            <person name="Ohm R."/>
            <person name="Sun H."/>
            <person name="Tunlid A."/>
            <person name="Henrissat B."/>
            <person name="Grigoriev I.V."/>
            <person name="Hibbett D.S."/>
            <person name="Martin F."/>
        </authorList>
    </citation>
    <scope>NUCLEOTIDE SEQUENCE [LARGE SCALE GENOMIC DNA]</scope>
    <source>
        <strain evidence="5">Foug A</strain>
    </source>
</reference>
<reference evidence="4 5" key="1">
    <citation type="submission" date="2014-04" db="EMBL/GenBank/DDBJ databases">
        <authorList>
            <consortium name="DOE Joint Genome Institute"/>
            <person name="Kuo A."/>
            <person name="Kohler A."/>
            <person name="Nagy L.G."/>
            <person name="Floudas D."/>
            <person name="Copeland A."/>
            <person name="Barry K.W."/>
            <person name="Cichocki N."/>
            <person name="Veneault-Fourrey C."/>
            <person name="LaButti K."/>
            <person name="Lindquist E.A."/>
            <person name="Lipzen A."/>
            <person name="Lundell T."/>
            <person name="Morin E."/>
            <person name="Murat C."/>
            <person name="Sun H."/>
            <person name="Tunlid A."/>
            <person name="Henrissat B."/>
            <person name="Grigoriev I.V."/>
            <person name="Hibbett D.S."/>
            <person name="Martin F."/>
            <person name="Nordberg H.P."/>
            <person name="Cantor M.N."/>
            <person name="Hua S.X."/>
        </authorList>
    </citation>
    <scope>NUCLEOTIDE SEQUENCE [LARGE SCALE GENOMIC DNA]</scope>
    <source>
        <strain evidence="4 5">Foug A</strain>
    </source>
</reference>
<dbReference type="Gene3D" id="3.40.50.12780">
    <property type="entry name" value="N-terminal domain of ligase-like"/>
    <property type="match status" value="1"/>
</dbReference>
<dbReference type="STRING" id="1036808.A0A0C3DA89"/>
<dbReference type="InParanoid" id="A0A0C3DA89"/>
<keyword evidence="1" id="KW-0547">Nucleotide-binding</keyword>
<dbReference type="Proteomes" id="UP000053989">
    <property type="component" value="Unassembled WGS sequence"/>
</dbReference>
<dbReference type="EMBL" id="KN822098">
    <property type="protein sequence ID" value="KIM57625.1"/>
    <property type="molecule type" value="Genomic_DNA"/>
</dbReference>
<evidence type="ECO:0000256" key="1">
    <source>
        <dbReference type="ARBA" id="ARBA00022741"/>
    </source>
</evidence>
<feature type="domain" description="AMP-dependent synthetase/ligase" evidence="3">
    <location>
        <begin position="82"/>
        <end position="494"/>
    </location>
</feature>
<dbReference type="InterPro" id="IPR042099">
    <property type="entry name" value="ANL_N_sf"/>
</dbReference>
<dbReference type="GO" id="GO:0016020">
    <property type="term" value="C:membrane"/>
    <property type="evidence" value="ECO:0007669"/>
    <property type="project" value="TreeGrafter"/>
</dbReference>
<evidence type="ECO:0000313" key="5">
    <source>
        <dbReference type="Proteomes" id="UP000053989"/>
    </source>
</evidence>
<dbReference type="GO" id="GO:0004467">
    <property type="term" value="F:long-chain fatty acid-CoA ligase activity"/>
    <property type="evidence" value="ECO:0007669"/>
    <property type="project" value="TreeGrafter"/>
</dbReference>
<accession>A0A0C3DA89</accession>
<organism evidence="4 5">
    <name type="scientific">Scleroderma citrinum Foug A</name>
    <dbReference type="NCBI Taxonomy" id="1036808"/>
    <lineage>
        <taxon>Eukaryota</taxon>
        <taxon>Fungi</taxon>
        <taxon>Dikarya</taxon>
        <taxon>Basidiomycota</taxon>
        <taxon>Agaricomycotina</taxon>
        <taxon>Agaricomycetes</taxon>
        <taxon>Agaricomycetidae</taxon>
        <taxon>Boletales</taxon>
        <taxon>Sclerodermatineae</taxon>
        <taxon>Sclerodermataceae</taxon>
        <taxon>Scleroderma</taxon>
    </lineage>
</organism>
<sequence>MPVQCTPYPDNVNYEKQSIIVPGTKQPGQTAHYRNALFGLVDANGAGVLTTLPEVFNNGFALDPDARLFGHRPLLSKAPLKFGPYVWQTYREVDVRRRRIGSALHRMFNTGKLKAADLESVGIWSQNRPEWQLVDLALQAYGKVGVSLYDTLGKDSVGKDSINHAQLSIVFTTADHIAALLRLSAKIPSLKVIVSFDSLDDGVRSVLSSWAESLGIRIMHLSEVEHYGEEYLIEPFAASPDQIANLCYTSGTTNNPKGVILTHGNLASAVYSLMFGAHFPTSCCLISYLPLAHIYERIIELTIMSIGGCVGYFTGDPLRLMEDAQALKPHLFPAVPRVLNRVYQAAMAAGDVPGLKGAIFRTALQTKLDQLRKTGVKTHALWDTLVFRKIRAVLGGNVTALFTGSAPISGEVIDFLKIAFGCEVLEGYGMTENCGVCSHTIDGDATGAGTIGPPNPVIEIKLVDIPAMNYLSTDKPNPRGELCVRGPNCFQGYYKDEKTTQETIKDGWTHTGDVAEIDKYGRFKIIDRVKNIMKLSQGEYVALEKVENTYNASPIVQQLYVHGDALQSYLVAVIVPDPLVLAPVVSAILGRKVEPTDNLALVEAVKDPRVVQEVLNLLNAEAKKKKLAGFEMIKRIHLTMDPFTVEENTLTPTFKLRRRDAYAKFKKELDALYALGEPTNGLSFKL</sequence>
<dbReference type="SUPFAM" id="SSF56801">
    <property type="entry name" value="Acetyl-CoA synthetase-like"/>
    <property type="match status" value="1"/>
</dbReference>
<keyword evidence="2" id="KW-0067">ATP-binding</keyword>
<evidence type="ECO:0000313" key="4">
    <source>
        <dbReference type="EMBL" id="KIM57625.1"/>
    </source>
</evidence>
<dbReference type="GO" id="GO:0005524">
    <property type="term" value="F:ATP binding"/>
    <property type="evidence" value="ECO:0007669"/>
    <property type="project" value="UniProtKB-KW"/>
</dbReference>
<dbReference type="HOGENOM" id="CLU_000022_45_4_1"/>
<dbReference type="AlphaFoldDB" id="A0A0C3DA89"/>
<dbReference type="PANTHER" id="PTHR43272">
    <property type="entry name" value="LONG-CHAIN-FATTY-ACID--COA LIGASE"/>
    <property type="match status" value="1"/>
</dbReference>
<dbReference type="PANTHER" id="PTHR43272:SF33">
    <property type="entry name" value="AMP-BINDING DOMAIN-CONTAINING PROTEIN-RELATED"/>
    <property type="match status" value="1"/>
</dbReference>
<gene>
    <name evidence="4" type="ORF">SCLCIDRAFT_1219315</name>
</gene>
<dbReference type="GO" id="GO:0005783">
    <property type="term" value="C:endoplasmic reticulum"/>
    <property type="evidence" value="ECO:0007669"/>
    <property type="project" value="TreeGrafter"/>
</dbReference>
<proteinExistence type="predicted"/>
<dbReference type="Pfam" id="PF00501">
    <property type="entry name" value="AMP-binding"/>
    <property type="match status" value="1"/>
</dbReference>
<dbReference type="InterPro" id="IPR000873">
    <property type="entry name" value="AMP-dep_synth/lig_dom"/>
</dbReference>
<evidence type="ECO:0000259" key="3">
    <source>
        <dbReference type="Pfam" id="PF00501"/>
    </source>
</evidence>